<name>A0A2P5D4F2_PARAD</name>
<dbReference type="Pfam" id="PF00069">
    <property type="entry name" value="Pkinase"/>
    <property type="match status" value="1"/>
</dbReference>
<keyword evidence="6" id="KW-0812">Transmembrane</keyword>
<keyword evidence="11" id="KW-0472">Membrane</keyword>
<sequence>MDQALLDSQSSVSWPIGEALPDPGLAYLHEGLEPKVVHRDIKSSNILLDRKWNAKVSDFGLAKLLGPESSYVTTRVMGTFGYVSPEYASTGMLNEGSDVYSFGVLLMEIITGRSPIDYSRPAGEMNLVDWFKGMVANRRGEEVVDPLVEVQPPPRILKRALLVCLRCIDLDVSKRPKMGQIVHMLEGDDFPFRTEPRAARDKDLLPTRVAASNKVPYPPEHSEIGDTGAERSRWR</sequence>
<dbReference type="PANTHER" id="PTHR47984">
    <property type="entry name" value="OS01G0323000 PROTEIN"/>
    <property type="match status" value="1"/>
</dbReference>
<evidence type="ECO:0000256" key="6">
    <source>
        <dbReference type="ARBA" id="ARBA00022692"/>
    </source>
</evidence>
<evidence type="ECO:0000256" key="7">
    <source>
        <dbReference type="ARBA" id="ARBA00022741"/>
    </source>
</evidence>
<dbReference type="PANTHER" id="PTHR47984:SF31">
    <property type="entry name" value="OS03G0227900 PROTEIN"/>
    <property type="match status" value="1"/>
</dbReference>
<reference evidence="17" key="1">
    <citation type="submission" date="2016-06" db="EMBL/GenBank/DDBJ databases">
        <title>Parallel loss of symbiosis genes in relatives of nitrogen-fixing non-legume Parasponia.</title>
        <authorList>
            <person name="Van Velzen R."/>
            <person name="Holmer R."/>
            <person name="Bu F."/>
            <person name="Rutten L."/>
            <person name="Van Zeijl A."/>
            <person name="Liu W."/>
            <person name="Santuari L."/>
            <person name="Cao Q."/>
            <person name="Sharma T."/>
            <person name="Shen D."/>
            <person name="Roswanjaya Y."/>
            <person name="Wardhani T."/>
            <person name="Kalhor M.S."/>
            <person name="Jansen J."/>
            <person name="Van den Hoogen J."/>
            <person name="Gungor B."/>
            <person name="Hartog M."/>
            <person name="Hontelez J."/>
            <person name="Verver J."/>
            <person name="Yang W.-C."/>
            <person name="Schijlen E."/>
            <person name="Repin R."/>
            <person name="Schilthuizen M."/>
            <person name="Schranz E."/>
            <person name="Heidstra R."/>
            <person name="Miyata K."/>
            <person name="Fedorova E."/>
            <person name="Kohlen W."/>
            <person name="Bisseling T."/>
            <person name="Smit S."/>
            <person name="Geurts R."/>
        </authorList>
    </citation>
    <scope>NUCLEOTIDE SEQUENCE [LARGE SCALE GENOMIC DNA]</scope>
    <source>
        <strain evidence="17">cv. WU1-14</strain>
    </source>
</reference>
<evidence type="ECO:0000256" key="11">
    <source>
        <dbReference type="ARBA" id="ARBA00023136"/>
    </source>
</evidence>
<evidence type="ECO:0000313" key="17">
    <source>
        <dbReference type="Proteomes" id="UP000237105"/>
    </source>
</evidence>
<evidence type="ECO:0000259" key="15">
    <source>
        <dbReference type="PROSITE" id="PS50011"/>
    </source>
</evidence>
<comment type="subcellular location">
    <subcellularLocation>
        <location evidence="1">Membrane</location>
        <topology evidence="1">Single-pass membrane protein</topology>
    </subcellularLocation>
</comment>
<dbReference type="Proteomes" id="UP000237105">
    <property type="component" value="Unassembled WGS sequence"/>
</dbReference>
<dbReference type="OrthoDB" id="4062651at2759"/>
<keyword evidence="3 16" id="KW-0723">Serine/threonine-protein kinase</keyword>
<feature type="region of interest" description="Disordered" evidence="14">
    <location>
        <begin position="209"/>
        <end position="235"/>
    </location>
</feature>
<dbReference type="InterPro" id="IPR000719">
    <property type="entry name" value="Prot_kinase_dom"/>
</dbReference>
<organism evidence="16 17">
    <name type="scientific">Parasponia andersonii</name>
    <name type="common">Sponia andersonii</name>
    <dbReference type="NCBI Taxonomy" id="3476"/>
    <lineage>
        <taxon>Eukaryota</taxon>
        <taxon>Viridiplantae</taxon>
        <taxon>Streptophyta</taxon>
        <taxon>Embryophyta</taxon>
        <taxon>Tracheophyta</taxon>
        <taxon>Spermatophyta</taxon>
        <taxon>Magnoliopsida</taxon>
        <taxon>eudicotyledons</taxon>
        <taxon>Gunneridae</taxon>
        <taxon>Pentapetalae</taxon>
        <taxon>rosids</taxon>
        <taxon>fabids</taxon>
        <taxon>Rosales</taxon>
        <taxon>Cannabaceae</taxon>
        <taxon>Parasponia</taxon>
    </lineage>
</organism>
<evidence type="ECO:0000256" key="3">
    <source>
        <dbReference type="ARBA" id="ARBA00022527"/>
    </source>
</evidence>
<evidence type="ECO:0000256" key="1">
    <source>
        <dbReference type="ARBA" id="ARBA00004167"/>
    </source>
</evidence>
<proteinExistence type="predicted"/>
<evidence type="ECO:0000256" key="13">
    <source>
        <dbReference type="ARBA" id="ARBA00048679"/>
    </source>
</evidence>
<evidence type="ECO:0000256" key="4">
    <source>
        <dbReference type="ARBA" id="ARBA00022553"/>
    </source>
</evidence>
<evidence type="ECO:0000256" key="9">
    <source>
        <dbReference type="ARBA" id="ARBA00022840"/>
    </source>
</evidence>
<feature type="domain" description="Protein kinase" evidence="15">
    <location>
        <begin position="1"/>
        <end position="193"/>
    </location>
</feature>
<dbReference type="PROSITE" id="PS50011">
    <property type="entry name" value="PROTEIN_KINASE_DOM"/>
    <property type="match status" value="1"/>
</dbReference>
<keyword evidence="17" id="KW-1185">Reference proteome</keyword>
<dbReference type="EC" id="2.7.11.1" evidence="2"/>
<dbReference type="InterPro" id="IPR008271">
    <property type="entry name" value="Ser/Thr_kinase_AS"/>
</dbReference>
<dbReference type="SUPFAM" id="SSF56112">
    <property type="entry name" value="Protein kinase-like (PK-like)"/>
    <property type="match status" value="1"/>
</dbReference>
<evidence type="ECO:0000256" key="14">
    <source>
        <dbReference type="SAM" id="MobiDB-lite"/>
    </source>
</evidence>
<evidence type="ECO:0000256" key="12">
    <source>
        <dbReference type="ARBA" id="ARBA00047899"/>
    </source>
</evidence>
<dbReference type="GO" id="GO:0016020">
    <property type="term" value="C:membrane"/>
    <property type="evidence" value="ECO:0007669"/>
    <property type="project" value="UniProtKB-SubCell"/>
</dbReference>
<evidence type="ECO:0000313" key="16">
    <source>
        <dbReference type="EMBL" id="PON68189.1"/>
    </source>
</evidence>
<dbReference type="AlphaFoldDB" id="A0A2P5D4F2"/>
<comment type="caution">
    <text evidence="16">The sequence shown here is derived from an EMBL/GenBank/DDBJ whole genome shotgun (WGS) entry which is preliminary data.</text>
</comment>
<comment type="catalytic activity">
    <reaction evidence="12">
        <text>L-threonyl-[protein] + ATP = O-phospho-L-threonyl-[protein] + ADP + H(+)</text>
        <dbReference type="Rhea" id="RHEA:46608"/>
        <dbReference type="Rhea" id="RHEA-COMP:11060"/>
        <dbReference type="Rhea" id="RHEA-COMP:11605"/>
        <dbReference type="ChEBI" id="CHEBI:15378"/>
        <dbReference type="ChEBI" id="CHEBI:30013"/>
        <dbReference type="ChEBI" id="CHEBI:30616"/>
        <dbReference type="ChEBI" id="CHEBI:61977"/>
        <dbReference type="ChEBI" id="CHEBI:456216"/>
        <dbReference type="EC" id="2.7.11.1"/>
    </reaction>
</comment>
<keyword evidence="5" id="KW-0808">Transferase</keyword>
<evidence type="ECO:0000256" key="2">
    <source>
        <dbReference type="ARBA" id="ARBA00012513"/>
    </source>
</evidence>
<keyword evidence="9" id="KW-0067">ATP-binding</keyword>
<gene>
    <name evidence="16" type="ORF">PanWU01x14_097490</name>
</gene>
<evidence type="ECO:0000256" key="8">
    <source>
        <dbReference type="ARBA" id="ARBA00022777"/>
    </source>
</evidence>
<dbReference type="SMART" id="SM00220">
    <property type="entry name" value="S_TKc"/>
    <property type="match status" value="1"/>
</dbReference>
<dbReference type="Gene3D" id="1.10.510.10">
    <property type="entry name" value="Transferase(Phosphotransferase) domain 1"/>
    <property type="match status" value="1"/>
</dbReference>
<dbReference type="EMBL" id="JXTB01000065">
    <property type="protein sequence ID" value="PON68189.1"/>
    <property type="molecule type" value="Genomic_DNA"/>
</dbReference>
<dbReference type="STRING" id="3476.A0A2P5D4F2"/>
<evidence type="ECO:0000256" key="5">
    <source>
        <dbReference type="ARBA" id="ARBA00022679"/>
    </source>
</evidence>
<dbReference type="InterPro" id="IPR011009">
    <property type="entry name" value="Kinase-like_dom_sf"/>
</dbReference>
<dbReference type="PROSITE" id="PS00108">
    <property type="entry name" value="PROTEIN_KINASE_ST"/>
    <property type="match status" value="1"/>
</dbReference>
<keyword evidence="4" id="KW-0597">Phosphoprotein</keyword>
<dbReference type="FunFam" id="1.10.510.10:FF:000035">
    <property type="entry name" value="Putative receptor-like serine/threonine-protein kinase"/>
    <property type="match status" value="1"/>
</dbReference>
<evidence type="ECO:0000256" key="10">
    <source>
        <dbReference type="ARBA" id="ARBA00022989"/>
    </source>
</evidence>
<keyword evidence="7" id="KW-0547">Nucleotide-binding</keyword>
<comment type="catalytic activity">
    <reaction evidence="13">
        <text>L-seryl-[protein] + ATP = O-phospho-L-seryl-[protein] + ADP + H(+)</text>
        <dbReference type="Rhea" id="RHEA:17989"/>
        <dbReference type="Rhea" id="RHEA-COMP:9863"/>
        <dbReference type="Rhea" id="RHEA-COMP:11604"/>
        <dbReference type="ChEBI" id="CHEBI:15378"/>
        <dbReference type="ChEBI" id="CHEBI:29999"/>
        <dbReference type="ChEBI" id="CHEBI:30616"/>
        <dbReference type="ChEBI" id="CHEBI:83421"/>
        <dbReference type="ChEBI" id="CHEBI:456216"/>
        <dbReference type="EC" id="2.7.11.1"/>
    </reaction>
</comment>
<accession>A0A2P5D4F2</accession>
<feature type="compositionally biased region" description="Basic and acidic residues" evidence="14">
    <location>
        <begin position="220"/>
        <end position="235"/>
    </location>
</feature>
<dbReference type="GO" id="GO:0004674">
    <property type="term" value="F:protein serine/threonine kinase activity"/>
    <property type="evidence" value="ECO:0007669"/>
    <property type="project" value="UniProtKB-KW"/>
</dbReference>
<keyword evidence="8 16" id="KW-0418">Kinase</keyword>
<protein>
    <recommendedName>
        <fullName evidence="2">non-specific serine/threonine protein kinase</fullName>
        <ecNumber evidence="2">2.7.11.1</ecNumber>
    </recommendedName>
</protein>
<dbReference type="InterPro" id="IPR052232">
    <property type="entry name" value="RLK_Ser/Thr-Kinase"/>
</dbReference>
<keyword evidence="10" id="KW-1133">Transmembrane helix</keyword>
<dbReference type="GO" id="GO:0005524">
    <property type="term" value="F:ATP binding"/>
    <property type="evidence" value="ECO:0007669"/>
    <property type="project" value="UniProtKB-KW"/>
</dbReference>